<gene>
    <name evidence="1" type="ORF">EUAN_15720</name>
</gene>
<comment type="caution">
    <text evidence="1">The sequence shown here is derived from an EMBL/GenBank/DDBJ whole genome shotgun (WGS) entry which is preliminary data.</text>
</comment>
<protein>
    <submittedName>
        <fullName evidence="1">Uncharacterized protein</fullName>
    </submittedName>
</protein>
<dbReference type="AlphaFoldDB" id="A0A1S1V6I7"/>
<evidence type="ECO:0000313" key="2">
    <source>
        <dbReference type="Proteomes" id="UP000180254"/>
    </source>
</evidence>
<name>A0A1S1V6I7_9FIRM</name>
<dbReference type="STRING" id="39480.EUAN_15720"/>
<proteinExistence type="predicted"/>
<evidence type="ECO:0000313" key="1">
    <source>
        <dbReference type="EMBL" id="OHW62124.1"/>
    </source>
</evidence>
<reference evidence="1 2" key="1">
    <citation type="submission" date="2016-09" db="EMBL/GenBank/DDBJ databases">
        <title>Genome sequence of Eubacterium angustum.</title>
        <authorList>
            <person name="Poehlein A."/>
            <person name="Daniel R."/>
        </authorList>
    </citation>
    <scope>NUCLEOTIDE SEQUENCE [LARGE SCALE GENOMIC DNA]</scope>
    <source>
        <strain evidence="1 2">DSM 1989</strain>
    </source>
</reference>
<organism evidence="1 2">
    <name type="scientific">Andreesenia angusta</name>
    <dbReference type="NCBI Taxonomy" id="39480"/>
    <lineage>
        <taxon>Bacteria</taxon>
        <taxon>Bacillati</taxon>
        <taxon>Bacillota</taxon>
        <taxon>Tissierellia</taxon>
        <taxon>Tissierellales</taxon>
        <taxon>Gottschalkiaceae</taxon>
        <taxon>Andreesenia</taxon>
    </lineage>
</organism>
<dbReference type="Proteomes" id="UP000180254">
    <property type="component" value="Unassembled WGS sequence"/>
</dbReference>
<accession>A0A1S1V6I7</accession>
<keyword evidence="2" id="KW-1185">Reference proteome</keyword>
<dbReference type="RefSeq" id="WP_169817365.1">
    <property type="nucleotide sequence ID" value="NZ_MKIE01000005.1"/>
</dbReference>
<sequence length="48" mass="5421">MKDFLNMSESAELAKDIEFGKSGSIMVVDLSGEVLYNFDRSKGNDREF</sequence>
<dbReference type="EMBL" id="MKIE01000005">
    <property type="protein sequence ID" value="OHW62124.1"/>
    <property type="molecule type" value="Genomic_DNA"/>
</dbReference>